<evidence type="ECO:0000313" key="11">
    <source>
        <dbReference type="Proteomes" id="UP000622017"/>
    </source>
</evidence>
<name>A0ABR7MGP6_9BACT</name>
<comment type="caution">
    <text evidence="10">The sequence shown here is derived from an EMBL/GenBank/DDBJ whole genome shotgun (WGS) entry which is preliminary data.</text>
</comment>
<evidence type="ECO:0000256" key="7">
    <source>
        <dbReference type="ARBA" id="ARBA00023136"/>
    </source>
</evidence>
<evidence type="ECO:0000313" key="10">
    <source>
        <dbReference type="EMBL" id="MBC6609748.1"/>
    </source>
</evidence>
<organism evidence="10 11">
    <name type="scientific">Hymenobacter citatus</name>
    <dbReference type="NCBI Taxonomy" id="2763506"/>
    <lineage>
        <taxon>Bacteria</taxon>
        <taxon>Pseudomonadati</taxon>
        <taxon>Bacteroidota</taxon>
        <taxon>Cytophagia</taxon>
        <taxon>Cytophagales</taxon>
        <taxon>Hymenobacteraceae</taxon>
        <taxon>Hymenobacter</taxon>
    </lineage>
</organism>
<keyword evidence="3" id="KW-0328">Glycosyltransferase</keyword>
<sequence length="461" mass="52068">MAVARNFYEEGMHILEPRVDKRGASNGITGMQFPSYEWLVAGSYHLFGFHEALPRLLNWLIYVAGLVAFYRLVQHVSGSAWLGGVGAWCLSWTPELFYHGINALPDVLALTASIAGLLWFMQWRQQQRFHYLGLSFLAVTLGGLTKLQYLVVGFPIAVWVVRDVLQHRYSWRQLGLLAGYAVLSVGLSLWWYAYALQLIHTSGLENFGLEFRPATDLATGLSIIKRNLLSDWPELLLGYGALGLLLVGCWRLVRHPPVRHPWFGPGLAWGLALAAYYVIELRQMQGHTYYMLPLLPLLLLLAAWGAAWLRRFPKAKVWLLLLLIVQPIWAFARVGYGRWLHHDSDVPPELFNPVSRLQLEAATPPGALCVVGPDNSGCIYFYFLHKKGFGIEWPGQLTSTTPSGQLYIASCIAQGARYLYSNDSTSLQDPRLQPYLEQQITRVGAFHVWKLRPQPKASEQP</sequence>
<keyword evidence="4" id="KW-0808">Transferase</keyword>
<dbReference type="Proteomes" id="UP000622017">
    <property type="component" value="Unassembled WGS sequence"/>
</dbReference>
<keyword evidence="11" id="KW-1185">Reference proteome</keyword>
<feature type="transmembrane region" description="Helical" evidence="8">
    <location>
        <begin position="173"/>
        <end position="194"/>
    </location>
</feature>
<evidence type="ECO:0000259" key="9">
    <source>
        <dbReference type="Pfam" id="PF13231"/>
    </source>
</evidence>
<comment type="subcellular location">
    <subcellularLocation>
        <location evidence="1">Cell membrane</location>
        <topology evidence="1">Multi-pass membrane protein</topology>
    </subcellularLocation>
</comment>
<dbReference type="EMBL" id="JACSCY010000002">
    <property type="protein sequence ID" value="MBC6609748.1"/>
    <property type="molecule type" value="Genomic_DNA"/>
</dbReference>
<dbReference type="PANTHER" id="PTHR33908:SF11">
    <property type="entry name" value="MEMBRANE PROTEIN"/>
    <property type="match status" value="1"/>
</dbReference>
<evidence type="ECO:0000256" key="3">
    <source>
        <dbReference type="ARBA" id="ARBA00022676"/>
    </source>
</evidence>
<evidence type="ECO:0000256" key="8">
    <source>
        <dbReference type="SAM" id="Phobius"/>
    </source>
</evidence>
<evidence type="ECO:0000256" key="1">
    <source>
        <dbReference type="ARBA" id="ARBA00004651"/>
    </source>
</evidence>
<feature type="domain" description="Glycosyltransferase RgtA/B/C/D-like" evidence="9">
    <location>
        <begin position="34"/>
        <end position="190"/>
    </location>
</feature>
<gene>
    <name evidence="10" type="ORF">H8B15_02365</name>
</gene>
<accession>A0ABR7MGP6</accession>
<feature type="transmembrane region" description="Helical" evidence="8">
    <location>
        <begin position="96"/>
        <end position="120"/>
    </location>
</feature>
<dbReference type="PANTHER" id="PTHR33908">
    <property type="entry name" value="MANNOSYLTRANSFERASE YKCB-RELATED"/>
    <property type="match status" value="1"/>
</dbReference>
<feature type="transmembrane region" description="Helical" evidence="8">
    <location>
        <begin position="291"/>
        <end position="309"/>
    </location>
</feature>
<feature type="transmembrane region" description="Helical" evidence="8">
    <location>
        <begin position="315"/>
        <end position="332"/>
    </location>
</feature>
<protein>
    <submittedName>
        <fullName evidence="10">Glycosyltransferase family 39 protein</fullName>
    </submittedName>
</protein>
<proteinExistence type="predicted"/>
<reference evidence="10 11" key="1">
    <citation type="submission" date="2020-08" db="EMBL/GenBank/DDBJ databases">
        <title>Hymenobacter sp.</title>
        <authorList>
            <person name="Kim M.K."/>
        </authorList>
    </citation>
    <scope>NUCLEOTIDE SEQUENCE [LARGE SCALE GENOMIC DNA]</scope>
    <source>
        <strain evidence="10 11">BT507</strain>
    </source>
</reference>
<feature type="transmembrane region" description="Helical" evidence="8">
    <location>
        <begin position="132"/>
        <end position="161"/>
    </location>
</feature>
<feature type="transmembrane region" description="Helical" evidence="8">
    <location>
        <begin position="235"/>
        <end position="253"/>
    </location>
</feature>
<keyword evidence="5 8" id="KW-0812">Transmembrane</keyword>
<dbReference type="InterPro" id="IPR050297">
    <property type="entry name" value="LipidA_mod_glycosyltrf_83"/>
</dbReference>
<keyword evidence="6 8" id="KW-1133">Transmembrane helix</keyword>
<evidence type="ECO:0000256" key="4">
    <source>
        <dbReference type="ARBA" id="ARBA00022679"/>
    </source>
</evidence>
<dbReference type="InterPro" id="IPR038731">
    <property type="entry name" value="RgtA/B/C-like"/>
</dbReference>
<dbReference type="Pfam" id="PF13231">
    <property type="entry name" value="PMT_2"/>
    <property type="match status" value="1"/>
</dbReference>
<evidence type="ECO:0000256" key="6">
    <source>
        <dbReference type="ARBA" id="ARBA00022989"/>
    </source>
</evidence>
<keyword evidence="7 8" id="KW-0472">Membrane</keyword>
<keyword evidence="2" id="KW-1003">Cell membrane</keyword>
<dbReference type="RefSeq" id="WP_187318063.1">
    <property type="nucleotide sequence ID" value="NZ_JACSCY010000002.1"/>
</dbReference>
<evidence type="ECO:0000256" key="5">
    <source>
        <dbReference type="ARBA" id="ARBA00022692"/>
    </source>
</evidence>
<feature type="transmembrane region" description="Helical" evidence="8">
    <location>
        <begin position="259"/>
        <end position="279"/>
    </location>
</feature>
<feature type="transmembrane region" description="Helical" evidence="8">
    <location>
        <begin position="56"/>
        <end position="76"/>
    </location>
</feature>
<evidence type="ECO:0000256" key="2">
    <source>
        <dbReference type="ARBA" id="ARBA00022475"/>
    </source>
</evidence>